<sequence>MPFYRVVPPGRLKGKFSPFANHFTFSLYPVRHWFGPHPLPTTQRLWGGAMAWWWWQLANHGGPRREMVEVSRLSVESGQGEGIIGRNGCVGWSRLQHHGCSRLFYLPGHCCYYTWIPCFVHRALVYVHQMAHGSLLGLDFLTGGPSISIIDTR</sequence>
<evidence type="ECO:0000313" key="1">
    <source>
        <dbReference type="EMBL" id="PWY65515.1"/>
    </source>
</evidence>
<dbReference type="VEuPathDB" id="FungiDB:BO83DRAFT_120735"/>
<dbReference type="GeneID" id="37047982"/>
<proteinExistence type="predicted"/>
<organism evidence="1 2">
    <name type="scientific">Aspergillus eucalypticola (strain CBS 122712 / IBT 29274)</name>
    <dbReference type="NCBI Taxonomy" id="1448314"/>
    <lineage>
        <taxon>Eukaryota</taxon>
        <taxon>Fungi</taxon>
        <taxon>Dikarya</taxon>
        <taxon>Ascomycota</taxon>
        <taxon>Pezizomycotina</taxon>
        <taxon>Eurotiomycetes</taxon>
        <taxon>Eurotiomycetidae</taxon>
        <taxon>Eurotiales</taxon>
        <taxon>Aspergillaceae</taxon>
        <taxon>Aspergillus</taxon>
        <taxon>Aspergillus subgen. Circumdati</taxon>
    </lineage>
</organism>
<name>A0A317UV69_ASPEC</name>
<evidence type="ECO:0000313" key="2">
    <source>
        <dbReference type="Proteomes" id="UP000246171"/>
    </source>
</evidence>
<dbReference type="AlphaFoldDB" id="A0A317UV69"/>
<protein>
    <submittedName>
        <fullName evidence="1">Uncharacterized protein</fullName>
    </submittedName>
</protein>
<comment type="caution">
    <text evidence="1">The sequence shown here is derived from an EMBL/GenBank/DDBJ whole genome shotgun (WGS) entry which is preliminary data.</text>
</comment>
<keyword evidence="2" id="KW-1185">Reference proteome</keyword>
<dbReference type="EMBL" id="MSFU01000027">
    <property type="protein sequence ID" value="PWY65515.1"/>
    <property type="molecule type" value="Genomic_DNA"/>
</dbReference>
<accession>A0A317UV69</accession>
<dbReference type="Proteomes" id="UP000246171">
    <property type="component" value="Unassembled WGS sequence"/>
</dbReference>
<gene>
    <name evidence="1" type="ORF">BO83DRAFT_120735</name>
</gene>
<dbReference type="RefSeq" id="XP_025384570.1">
    <property type="nucleotide sequence ID" value="XM_025526020.1"/>
</dbReference>
<reference evidence="1" key="1">
    <citation type="submission" date="2016-12" db="EMBL/GenBank/DDBJ databases">
        <title>The genomes of Aspergillus section Nigri reveals drivers in fungal speciation.</title>
        <authorList>
            <consortium name="DOE Joint Genome Institute"/>
            <person name="Vesth T.C."/>
            <person name="Nybo J."/>
            <person name="Theobald S."/>
            <person name="Brandl J."/>
            <person name="Frisvad J.C."/>
            <person name="Nielsen K.F."/>
            <person name="Lyhne E.K."/>
            <person name="Kogle M.E."/>
            <person name="Kuo A."/>
            <person name="Riley R."/>
            <person name="Clum A."/>
            <person name="Nolan M."/>
            <person name="Lipzen A."/>
            <person name="Salamov A."/>
            <person name="Henrissat B."/>
            <person name="Wiebenga A."/>
            <person name="De vries R.P."/>
            <person name="Grigoriev I.V."/>
            <person name="Mortensen U.H."/>
            <person name="Andersen M.R."/>
            <person name="Baker S.E."/>
        </authorList>
    </citation>
    <scope>NUCLEOTIDE SEQUENCE</scope>
    <source>
        <strain evidence="1">CBS 122712</strain>
    </source>
</reference>